<accession>A0AAV7JS04</accession>
<organism evidence="1 2">
    <name type="scientific">Oopsacas minuta</name>
    <dbReference type="NCBI Taxonomy" id="111878"/>
    <lineage>
        <taxon>Eukaryota</taxon>
        <taxon>Metazoa</taxon>
        <taxon>Porifera</taxon>
        <taxon>Hexactinellida</taxon>
        <taxon>Hexasterophora</taxon>
        <taxon>Lyssacinosida</taxon>
        <taxon>Leucopsacidae</taxon>
        <taxon>Oopsacas</taxon>
    </lineage>
</organism>
<dbReference type="EMBL" id="JAKMXF010000306">
    <property type="protein sequence ID" value="KAI6651279.1"/>
    <property type="molecule type" value="Genomic_DNA"/>
</dbReference>
<dbReference type="Proteomes" id="UP001165289">
    <property type="component" value="Unassembled WGS sequence"/>
</dbReference>
<evidence type="ECO:0000313" key="2">
    <source>
        <dbReference type="Proteomes" id="UP001165289"/>
    </source>
</evidence>
<dbReference type="InterPro" id="IPR036397">
    <property type="entry name" value="RNaseH_sf"/>
</dbReference>
<name>A0AAV7JS04_9METZ</name>
<sequence length="153" mass="17532">MFNGEPFIFQQDGAPAHTANSTQTWLKHNFPGFIQKTEWPPYSPDLKPMDFAIWSILETNACAKSHTSVECFEAVFNKGVEQNTSGKHSCRGWSVFWTIESRSKKTRRLYWVVKILYILIVFCKTSKNCQPIAYSLVKLFHFINGTGLQGHPV</sequence>
<protein>
    <recommendedName>
        <fullName evidence="3">Transposase</fullName>
    </recommendedName>
</protein>
<dbReference type="AlphaFoldDB" id="A0AAV7JS04"/>
<gene>
    <name evidence="1" type="ORF">LOD99_5427</name>
</gene>
<proteinExistence type="predicted"/>
<comment type="caution">
    <text evidence="1">The sequence shown here is derived from an EMBL/GenBank/DDBJ whole genome shotgun (WGS) entry which is preliminary data.</text>
</comment>
<evidence type="ECO:0000313" key="1">
    <source>
        <dbReference type="EMBL" id="KAI6651279.1"/>
    </source>
</evidence>
<dbReference type="GO" id="GO:0003676">
    <property type="term" value="F:nucleic acid binding"/>
    <property type="evidence" value="ECO:0007669"/>
    <property type="project" value="InterPro"/>
</dbReference>
<dbReference type="Gene3D" id="3.30.420.10">
    <property type="entry name" value="Ribonuclease H-like superfamily/Ribonuclease H"/>
    <property type="match status" value="1"/>
</dbReference>
<evidence type="ECO:0008006" key="3">
    <source>
        <dbReference type="Google" id="ProtNLM"/>
    </source>
</evidence>
<keyword evidence="2" id="KW-1185">Reference proteome</keyword>
<reference evidence="1 2" key="1">
    <citation type="journal article" date="2023" name="BMC Biol.">
        <title>The compact genome of the sponge Oopsacas minuta (Hexactinellida) is lacking key metazoan core genes.</title>
        <authorList>
            <person name="Santini S."/>
            <person name="Schenkelaars Q."/>
            <person name="Jourda C."/>
            <person name="Duchesne M."/>
            <person name="Belahbib H."/>
            <person name="Rocher C."/>
            <person name="Selva M."/>
            <person name="Riesgo A."/>
            <person name="Vervoort M."/>
            <person name="Leys S.P."/>
            <person name="Kodjabachian L."/>
            <person name="Le Bivic A."/>
            <person name="Borchiellini C."/>
            <person name="Claverie J.M."/>
            <person name="Renard E."/>
        </authorList>
    </citation>
    <scope>NUCLEOTIDE SEQUENCE [LARGE SCALE GENOMIC DNA]</scope>
    <source>
        <strain evidence="1">SPO-2</strain>
    </source>
</reference>